<dbReference type="KEGG" id="mei:Msip34_1082"/>
<evidence type="ECO:0000313" key="7">
    <source>
        <dbReference type="EMBL" id="ACT50329.1"/>
    </source>
</evidence>
<comment type="similarity">
    <text evidence="1">Belongs to the membrane fusion protein (MFP) (TC 8.A.1) family.</text>
</comment>
<evidence type="ECO:0000259" key="5">
    <source>
        <dbReference type="Pfam" id="PF25917"/>
    </source>
</evidence>
<dbReference type="STRING" id="582744.Msip34_1082"/>
<dbReference type="InterPro" id="IPR050393">
    <property type="entry name" value="MFP_Efflux_Pump"/>
</dbReference>
<evidence type="ECO:0000256" key="4">
    <source>
        <dbReference type="ARBA" id="ARBA00023136"/>
    </source>
</evidence>
<protein>
    <submittedName>
        <fullName evidence="7">Efflux transporter, RND family, MFP subunit</fullName>
    </submittedName>
</protein>
<accession>C6XCQ4</accession>
<dbReference type="Pfam" id="PF25917">
    <property type="entry name" value="BSH_RND"/>
    <property type="match status" value="1"/>
</dbReference>
<dbReference type="NCBIfam" id="TIGR01730">
    <property type="entry name" value="RND_mfp"/>
    <property type="match status" value="1"/>
</dbReference>
<dbReference type="GO" id="GO:0016020">
    <property type="term" value="C:membrane"/>
    <property type="evidence" value="ECO:0007669"/>
    <property type="project" value="InterPro"/>
</dbReference>
<keyword evidence="4" id="KW-0472">Membrane</keyword>
<dbReference type="GO" id="GO:0022857">
    <property type="term" value="F:transmembrane transporter activity"/>
    <property type="evidence" value="ECO:0007669"/>
    <property type="project" value="InterPro"/>
</dbReference>
<dbReference type="SUPFAM" id="SSF111369">
    <property type="entry name" value="HlyD-like secretion proteins"/>
    <property type="match status" value="1"/>
</dbReference>
<dbReference type="HOGENOM" id="CLU_018816_15_2_4"/>
<organism evidence="7 8">
    <name type="scientific">Methylovorus glucosotrophus (strain SIP3-4)</name>
    <dbReference type="NCBI Taxonomy" id="582744"/>
    <lineage>
        <taxon>Bacteria</taxon>
        <taxon>Pseudomonadati</taxon>
        <taxon>Pseudomonadota</taxon>
        <taxon>Betaproteobacteria</taxon>
        <taxon>Nitrosomonadales</taxon>
        <taxon>Methylophilaceae</taxon>
        <taxon>Methylovorus</taxon>
    </lineage>
</organism>
<dbReference type="Gene3D" id="2.40.50.100">
    <property type="match status" value="1"/>
</dbReference>
<name>C6XCQ4_METGS</name>
<reference evidence="7 8" key="2">
    <citation type="journal article" date="2011" name="J. Bacteriol.">
        <title>Genomes of three methylotrophs from a single niche uncover genetic and metabolic divergence of Methylophilaceae.</title>
        <authorList>
            <person name="Lapidus A."/>
            <person name="Clum A."/>
            <person name="Labutti K."/>
            <person name="Kaluzhnaya M.G."/>
            <person name="Lim S."/>
            <person name="Beck D.A."/>
            <person name="Glavina Del Rio T."/>
            <person name="Nolan M."/>
            <person name="Mavromatis K."/>
            <person name="Huntemann M."/>
            <person name="Lucas S."/>
            <person name="Lidstrom M.E."/>
            <person name="Ivanova N."/>
            <person name="Chistoserdova L."/>
        </authorList>
    </citation>
    <scope>NUCLEOTIDE SEQUENCE [LARGE SCALE GENOMIC DNA]</scope>
    <source>
        <strain evidence="7 8">SIP3-4</strain>
    </source>
</reference>
<dbReference type="EMBL" id="CP001674">
    <property type="protein sequence ID" value="ACT50329.1"/>
    <property type="molecule type" value="Genomic_DNA"/>
</dbReference>
<dbReference type="InterPro" id="IPR006143">
    <property type="entry name" value="RND_pump_MFP"/>
</dbReference>
<evidence type="ECO:0000256" key="2">
    <source>
        <dbReference type="ARBA" id="ARBA00022692"/>
    </source>
</evidence>
<keyword evidence="3" id="KW-1133">Transmembrane helix</keyword>
<evidence type="ECO:0000256" key="1">
    <source>
        <dbReference type="ARBA" id="ARBA00009477"/>
    </source>
</evidence>
<dbReference type="RefSeq" id="WP_015829849.1">
    <property type="nucleotide sequence ID" value="NC_012969.1"/>
</dbReference>
<feature type="domain" description="p-hydroxybenzoic acid efflux pump subunit AaeA-like beta-barrel" evidence="6">
    <location>
        <begin position="190"/>
        <end position="286"/>
    </location>
</feature>
<keyword evidence="8" id="KW-1185">Reference proteome</keyword>
<dbReference type="InterPro" id="IPR058634">
    <property type="entry name" value="AaeA-lik-b-barrel"/>
</dbReference>
<dbReference type="Proteomes" id="UP000002743">
    <property type="component" value="Chromosome"/>
</dbReference>
<proteinExistence type="inferred from homology"/>
<feature type="domain" description="Multidrug resistance protein MdtA-like barrel-sandwich hybrid" evidence="5">
    <location>
        <begin position="47"/>
        <end position="187"/>
    </location>
</feature>
<evidence type="ECO:0000313" key="8">
    <source>
        <dbReference type="Proteomes" id="UP000002743"/>
    </source>
</evidence>
<evidence type="ECO:0000259" key="6">
    <source>
        <dbReference type="Pfam" id="PF25963"/>
    </source>
</evidence>
<dbReference type="eggNOG" id="COG1566">
    <property type="taxonomic scope" value="Bacteria"/>
</dbReference>
<sequence precursor="true">MKFYLKRLFRILITLALAAAAVFLAQKLWVRYMDSPWTRDGRVRADVVNIAPDVAGLVMKVAVRDNQFVHRGDVLFQIDPEHFRHAVAEANAIVNQRKAALQMKRNQAQRRASLDDEVISRENREDTDLGAVAAKADYEAALVTLEKAQLDLTRSTVRSPVDGWVSNLLVRPGDYAQVGAAKLAIIDQHSFWVYGYFEEHKLPLVHVGDAAEIQLLGTGRRLQGHVESIAMGITDRDNPTDVRLLANVNPSFNWVRLSQRVPVRIQLDELPRNLTLVAGMTCSVVVKPSLVLDSKVARSPVTQSGARPSAKVKS</sequence>
<dbReference type="PANTHER" id="PTHR30367">
    <property type="entry name" value="P-HYDROXYBENZOIC ACID EFFLUX PUMP SUBUNIT AAEA-RELATED"/>
    <property type="match status" value="1"/>
</dbReference>
<dbReference type="PANTHER" id="PTHR30367:SF12">
    <property type="entry name" value="P-HYDROXYBENZOIC ACID EFFLUX PUMP SUBUNIT AAEA"/>
    <property type="match status" value="1"/>
</dbReference>
<dbReference type="Gene3D" id="2.40.30.170">
    <property type="match status" value="1"/>
</dbReference>
<keyword evidence="2" id="KW-0812">Transmembrane</keyword>
<dbReference type="InterPro" id="IPR058625">
    <property type="entry name" value="MdtA-like_BSH"/>
</dbReference>
<dbReference type="AlphaFoldDB" id="C6XCQ4"/>
<reference evidence="8" key="1">
    <citation type="submission" date="2009-07" db="EMBL/GenBank/DDBJ databases">
        <title>Complete sequence of chromosome of Methylovorus sp. SIP3-4.</title>
        <authorList>
            <person name="Lucas S."/>
            <person name="Copeland A."/>
            <person name="Lapidus A."/>
            <person name="Glavina del Rio T."/>
            <person name="Tice H."/>
            <person name="Bruce D."/>
            <person name="Goodwin L."/>
            <person name="Pitluck S."/>
            <person name="Clum A."/>
            <person name="Larimer F."/>
            <person name="Land M."/>
            <person name="Hauser L."/>
            <person name="Kyrpides N."/>
            <person name="Mikhailova N."/>
            <person name="Kayluzhnaya M."/>
            <person name="Chistoserdova L."/>
        </authorList>
    </citation>
    <scope>NUCLEOTIDE SEQUENCE [LARGE SCALE GENOMIC DNA]</scope>
    <source>
        <strain evidence="8">SIP3-4</strain>
    </source>
</reference>
<dbReference type="OrthoDB" id="9811754at2"/>
<dbReference type="Pfam" id="PF25963">
    <property type="entry name" value="Beta-barrel_AAEA"/>
    <property type="match status" value="1"/>
</dbReference>
<evidence type="ECO:0000256" key="3">
    <source>
        <dbReference type="ARBA" id="ARBA00022989"/>
    </source>
</evidence>
<gene>
    <name evidence="7" type="ordered locus">Msip34_1082</name>
</gene>